<dbReference type="Proteomes" id="UP000290565">
    <property type="component" value="Unassembled WGS sequence"/>
</dbReference>
<dbReference type="AlphaFoldDB" id="A0A4Q0SND4"/>
<organism evidence="2 3">
    <name type="scientific">Bradyrhizobium zhanjiangense</name>
    <dbReference type="NCBI Taxonomy" id="1325107"/>
    <lineage>
        <taxon>Bacteria</taxon>
        <taxon>Pseudomonadati</taxon>
        <taxon>Pseudomonadota</taxon>
        <taxon>Alphaproteobacteria</taxon>
        <taxon>Hyphomicrobiales</taxon>
        <taxon>Nitrobacteraceae</taxon>
        <taxon>Bradyrhizobium</taxon>
    </lineage>
</organism>
<reference evidence="2 3" key="1">
    <citation type="submission" date="2015-04" db="EMBL/GenBank/DDBJ databases">
        <title>Comparative genomics of rhizobia nodulating Arachis hypogaea in China.</title>
        <authorList>
            <person name="Li Y."/>
        </authorList>
    </citation>
    <scope>NUCLEOTIDE SEQUENCE [LARGE SCALE GENOMIC DNA]</scope>
    <source>
        <strain evidence="2 3">CCBAU 51787</strain>
    </source>
</reference>
<proteinExistence type="predicted"/>
<feature type="region of interest" description="Disordered" evidence="1">
    <location>
        <begin position="49"/>
        <end position="72"/>
    </location>
</feature>
<evidence type="ECO:0000256" key="1">
    <source>
        <dbReference type="SAM" id="MobiDB-lite"/>
    </source>
</evidence>
<name>A0A4Q0SND4_9BRAD</name>
<accession>A0A4Q0SND4</accession>
<comment type="caution">
    <text evidence="2">The sequence shown here is derived from an EMBL/GenBank/DDBJ whole genome shotgun (WGS) entry which is preliminary data.</text>
</comment>
<evidence type="ECO:0000313" key="3">
    <source>
        <dbReference type="Proteomes" id="UP000290565"/>
    </source>
</evidence>
<dbReference type="EMBL" id="LBJM01000045">
    <property type="protein sequence ID" value="RXH40128.1"/>
    <property type="molecule type" value="Genomic_DNA"/>
</dbReference>
<protein>
    <submittedName>
        <fullName evidence="2">Uncharacterized protein</fullName>
    </submittedName>
</protein>
<sequence length="82" mass="8456">MAPAAAIGDAALIEDLEGAGVQSAGARLDQLLVRAPLDHNDVDIGERELRSQHQTSWASAGDHHGMIGHGGGPRAGAMHMLV</sequence>
<evidence type="ECO:0000313" key="2">
    <source>
        <dbReference type="EMBL" id="RXH40128.1"/>
    </source>
</evidence>
<gene>
    <name evidence="2" type="ORF">XH94_15440</name>
</gene>